<proteinExistence type="predicted"/>
<dbReference type="Proteomes" id="UP000012227">
    <property type="component" value="Unassembled WGS sequence"/>
</dbReference>
<gene>
    <name evidence="1" type="ORF">LEP1GSC199_1048</name>
</gene>
<accession>N1VYG1</accession>
<name>N1VYG1_9LEPT</name>
<dbReference type="AlphaFoldDB" id="N1VYG1"/>
<dbReference type="RefSeq" id="WP_002991729.1">
    <property type="nucleotide sequence ID" value="NZ_AOGY02000082.1"/>
</dbReference>
<comment type="caution">
    <text evidence="1">The sequence shown here is derived from an EMBL/GenBank/DDBJ whole genome shotgun (WGS) entry which is preliminary data.</text>
</comment>
<organism evidence="1 2">
    <name type="scientific">Leptospira vanthielii serovar Holland str. Waz Holland = ATCC 700522</name>
    <dbReference type="NCBI Taxonomy" id="1218591"/>
    <lineage>
        <taxon>Bacteria</taxon>
        <taxon>Pseudomonadati</taxon>
        <taxon>Spirochaetota</taxon>
        <taxon>Spirochaetia</taxon>
        <taxon>Leptospirales</taxon>
        <taxon>Leptospiraceae</taxon>
        <taxon>Leptospira</taxon>
    </lineage>
</organism>
<protein>
    <recommendedName>
        <fullName evidence="3">Glyoxalase-like domain protein</fullName>
    </recommendedName>
</protein>
<dbReference type="EMBL" id="AOGY02000082">
    <property type="protein sequence ID" value="EMY67808.1"/>
    <property type="molecule type" value="Genomic_DNA"/>
</dbReference>
<evidence type="ECO:0008006" key="3">
    <source>
        <dbReference type="Google" id="ProtNLM"/>
    </source>
</evidence>
<evidence type="ECO:0000313" key="1">
    <source>
        <dbReference type="EMBL" id="EMY67808.1"/>
    </source>
</evidence>
<sequence length="226" mass="26660">MEIKPTFDHFLIYTQNLELDFKRLKDRFDFPIIYPITNYGVFSSCMFACKNSILELVNYENPKMPEKYKGSTIWFSGFALKSDLTIDKILSGLTNSNLKISDIIIQNVKDKDGNNIPITKILMINELFNFFQVFYIQYLNRFLEEKFIETSKEAKWEILSFEVNENQSDTISEKLKNAGFSFFKNDIFYDNNKIKFTLKKSNFDFPIVSSFLLKSNKEIVDLVKFF</sequence>
<reference evidence="1 2" key="1">
    <citation type="submission" date="2013-03" db="EMBL/GenBank/DDBJ databases">
        <authorList>
            <person name="Harkins D.M."/>
            <person name="Durkin A.S."/>
            <person name="Brinkac L.M."/>
            <person name="Haft D.H."/>
            <person name="Selengut J.D."/>
            <person name="Sanka R."/>
            <person name="DePew J."/>
            <person name="Purushe J."/>
            <person name="Galloway R.L."/>
            <person name="Vinetz J.M."/>
            <person name="Sutton G.G."/>
            <person name="Nierman W.C."/>
            <person name="Fouts D.E."/>
        </authorList>
    </citation>
    <scope>NUCLEOTIDE SEQUENCE [LARGE SCALE GENOMIC DNA]</scope>
    <source>
        <strain evidence="1 2">Waz Holland</strain>
    </source>
</reference>
<evidence type="ECO:0000313" key="2">
    <source>
        <dbReference type="Proteomes" id="UP000012227"/>
    </source>
</evidence>